<dbReference type="InterPro" id="IPR009689">
    <property type="entry name" value="DUF1280"/>
</dbReference>
<dbReference type="WBParaSite" id="Csp11.Scaffold630.g19483.t1">
    <property type="protein sequence ID" value="Csp11.Scaffold630.g19483.t1"/>
    <property type="gene ID" value="Csp11.Scaffold630.g19483"/>
</dbReference>
<dbReference type="SMART" id="SM00249">
    <property type="entry name" value="PHD"/>
    <property type="match status" value="1"/>
</dbReference>
<dbReference type="InterPro" id="IPR019787">
    <property type="entry name" value="Znf_PHD-finger"/>
</dbReference>
<organism evidence="6 7">
    <name type="scientific">Caenorhabditis tropicalis</name>
    <dbReference type="NCBI Taxonomy" id="1561998"/>
    <lineage>
        <taxon>Eukaryota</taxon>
        <taxon>Metazoa</taxon>
        <taxon>Ecdysozoa</taxon>
        <taxon>Nematoda</taxon>
        <taxon>Chromadorea</taxon>
        <taxon>Rhabditida</taxon>
        <taxon>Rhabditina</taxon>
        <taxon>Rhabditomorpha</taxon>
        <taxon>Rhabditoidea</taxon>
        <taxon>Rhabditidae</taxon>
        <taxon>Peloderinae</taxon>
        <taxon>Caenorhabditis</taxon>
    </lineage>
</organism>
<dbReference type="Pfam" id="PF06918">
    <property type="entry name" value="DUF1280"/>
    <property type="match status" value="1"/>
</dbReference>
<sequence length="561" mass="64963">MKSGARTPDAYNHLLNNTVKRTVTKDPSMMRFDKKLRIGLQKQMDIPSFYSFDVVEKTRLLVNEKEEKYKTFFQMTLFFVCKATKVQKRQNYCVSIENVENPNSPHNLLLAVMYDGQDDDTDLKRYADDDMWNQLKTVTFVAKGGNTVTRTVKKKLIAPIRVMCARKKWSTSGSKAEYLEKVDFNDGAPMRTLASYKSDSKTGDNSVKLNSEVLCLVEPEDVVIPSVYLMQGTFQRYFENYINGELNSVDRKDDTVSKTLKEHKKNLTQMMKQENLEKKQYETLLSSKEEAYTAVTAYNLINQNRLNHLKTPEALCATPVCIVNHLQNRKPDEWIQCNTCKEYFHVACVGMFSPSIRNSIKSLKKWLCTVCQRWSEDDYKKAASNSLTSLTAEVQTSFNKLMSKRGLIWTHSSRNQLEPAGRNSNTSYLQLDVMCVHSHIDTIFDILRDTPQNNRVKKAMKGLANLMSFSNNRTYTDSEIDDIEIFLKEFLNDMNLAFPKEAITPKLHLLGFHLIDYMRKHHSWGRTSEHGIEHYHAKVNNLKRQFHPIRNVSDRTRLIVQ</sequence>
<keyword evidence="6" id="KW-1185">Reference proteome</keyword>
<evidence type="ECO:0000313" key="6">
    <source>
        <dbReference type="Proteomes" id="UP000095282"/>
    </source>
</evidence>
<keyword evidence="1" id="KW-0479">Metal-binding</keyword>
<evidence type="ECO:0000256" key="3">
    <source>
        <dbReference type="ARBA" id="ARBA00022833"/>
    </source>
</evidence>
<dbReference type="CDD" id="cd15489">
    <property type="entry name" value="PHD_SF"/>
    <property type="match status" value="1"/>
</dbReference>
<keyword evidence="3" id="KW-0862">Zinc</keyword>
<keyword evidence="2" id="KW-0863">Zinc-finger</keyword>
<protein>
    <submittedName>
        <fullName evidence="7">PHD domain-containing protein</fullName>
    </submittedName>
</protein>
<feature type="domain" description="Zinc finger PHD-type" evidence="5">
    <location>
        <begin position="320"/>
        <end position="372"/>
    </location>
</feature>
<dbReference type="SUPFAM" id="SSF57903">
    <property type="entry name" value="FYVE/PHD zinc finger"/>
    <property type="match status" value="1"/>
</dbReference>
<dbReference type="PANTHER" id="PTHR31424">
    <property type="entry name" value="PROTEIN CBG23806"/>
    <property type="match status" value="1"/>
</dbReference>
<evidence type="ECO:0000256" key="4">
    <source>
        <dbReference type="SAM" id="Coils"/>
    </source>
</evidence>
<dbReference type="GO" id="GO:0008270">
    <property type="term" value="F:zinc ion binding"/>
    <property type="evidence" value="ECO:0007669"/>
    <property type="project" value="UniProtKB-KW"/>
</dbReference>
<dbReference type="Pfam" id="PF00628">
    <property type="entry name" value="PHD"/>
    <property type="match status" value="1"/>
</dbReference>
<evidence type="ECO:0000256" key="1">
    <source>
        <dbReference type="ARBA" id="ARBA00022723"/>
    </source>
</evidence>
<dbReference type="InterPro" id="IPR001965">
    <property type="entry name" value="Znf_PHD"/>
</dbReference>
<dbReference type="AlphaFoldDB" id="A0A1I7UUI5"/>
<dbReference type="PANTHER" id="PTHR31424:SF4">
    <property type="entry name" value="AUTOPHAGY-RELATED PROTEIN 14-RELATED"/>
    <property type="match status" value="1"/>
</dbReference>
<proteinExistence type="predicted"/>
<feature type="coiled-coil region" evidence="4">
    <location>
        <begin position="257"/>
        <end position="291"/>
    </location>
</feature>
<accession>A0A1I7UUI5</accession>
<evidence type="ECO:0000256" key="2">
    <source>
        <dbReference type="ARBA" id="ARBA00022771"/>
    </source>
</evidence>
<evidence type="ECO:0000313" key="7">
    <source>
        <dbReference type="WBParaSite" id="Csp11.Scaffold630.g19483.t1"/>
    </source>
</evidence>
<keyword evidence="4" id="KW-0175">Coiled coil</keyword>
<dbReference type="Proteomes" id="UP000095282">
    <property type="component" value="Unplaced"/>
</dbReference>
<dbReference type="Gene3D" id="3.30.40.10">
    <property type="entry name" value="Zinc/RING finger domain, C3HC4 (zinc finger)"/>
    <property type="match status" value="1"/>
</dbReference>
<reference evidence="7" key="1">
    <citation type="submission" date="2016-11" db="UniProtKB">
        <authorList>
            <consortium name="WormBaseParasite"/>
        </authorList>
    </citation>
    <scope>IDENTIFICATION</scope>
</reference>
<dbReference type="InterPro" id="IPR013083">
    <property type="entry name" value="Znf_RING/FYVE/PHD"/>
</dbReference>
<evidence type="ECO:0000259" key="5">
    <source>
        <dbReference type="SMART" id="SM00249"/>
    </source>
</evidence>
<name>A0A1I7UUI5_9PELO</name>
<dbReference type="InterPro" id="IPR011011">
    <property type="entry name" value="Znf_FYVE_PHD"/>
</dbReference>